<evidence type="ECO:0000313" key="4">
    <source>
        <dbReference type="EMBL" id="MCX2564091.1"/>
    </source>
</evidence>
<organism evidence="4 5">
    <name type="scientific">Acetobacter thailandicus</name>
    <dbReference type="NCBI Taxonomy" id="1502842"/>
    <lineage>
        <taxon>Bacteria</taxon>
        <taxon>Pseudomonadati</taxon>
        <taxon>Pseudomonadota</taxon>
        <taxon>Alphaproteobacteria</taxon>
        <taxon>Acetobacterales</taxon>
        <taxon>Acetobacteraceae</taxon>
        <taxon>Acetobacter</taxon>
    </lineage>
</organism>
<name>A0ABT3QFM9_9PROT</name>
<dbReference type="CDD" id="cd02440">
    <property type="entry name" value="AdoMet_MTases"/>
    <property type="match status" value="1"/>
</dbReference>
<evidence type="ECO:0000259" key="3">
    <source>
        <dbReference type="Pfam" id="PF08242"/>
    </source>
</evidence>
<dbReference type="Gene3D" id="3.40.50.300">
    <property type="entry name" value="P-loop containing nucleotide triphosphate hydrolases"/>
    <property type="match status" value="1"/>
</dbReference>
<dbReference type="HAMAP" id="MF_00336">
    <property type="entry name" value="BioD"/>
    <property type="match status" value="1"/>
</dbReference>
<keyword evidence="2" id="KW-0067">ATP-binding</keyword>
<evidence type="ECO:0000256" key="1">
    <source>
        <dbReference type="ARBA" id="ARBA00022756"/>
    </source>
</evidence>
<dbReference type="InterPro" id="IPR004472">
    <property type="entry name" value="DTB_synth_BioD"/>
</dbReference>
<dbReference type="InterPro" id="IPR029063">
    <property type="entry name" value="SAM-dependent_MTases_sf"/>
</dbReference>
<keyword evidence="2 4" id="KW-0436">Ligase</keyword>
<dbReference type="PANTHER" id="PTHR43210:SF5">
    <property type="entry name" value="DETHIOBIOTIN SYNTHETASE"/>
    <property type="match status" value="1"/>
</dbReference>
<feature type="binding site" evidence="2">
    <location>
        <begin position="356"/>
        <end position="359"/>
    </location>
    <ligand>
        <name>ATP</name>
        <dbReference type="ChEBI" id="CHEBI:30616"/>
    </ligand>
</feature>
<comment type="subunit">
    <text evidence="2">Homodimer.</text>
</comment>
<dbReference type="SUPFAM" id="SSF52540">
    <property type="entry name" value="P-loop containing nucleoside triphosphate hydrolases"/>
    <property type="match status" value="1"/>
</dbReference>
<dbReference type="Proteomes" id="UP001301152">
    <property type="component" value="Unassembled WGS sequence"/>
</dbReference>
<comment type="subcellular location">
    <subcellularLocation>
        <location evidence="2">Cytoplasm</location>
    </subcellularLocation>
</comment>
<dbReference type="SUPFAM" id="SSF53335">
    <property type="entry name" value="S-adenosyl-L-methionine-dependent methyltransferases"/>
    <property type="match status" value="1"/>
</dbReference>
<comment type="catalytic activity">
    <reaction evidence="2">
        <text>(7R,8S)-7,8-diammoniononanoate + CO2 + ATP = (4R,5S)-dethiobiotin + ADP + phosphate + 3 H(+)</text>
        <dbReference type="Rhea" id="RHEA:15805"/>
        <dbReference type="ChEBI" id="CHEBI:15378"/>
        <dbReference type="ChEBI" id="CHEBI:16526"/>
        <dbReference type="ChEBI" id="CHEBI:30616"/>
        <dbReference type="ChEBI" id="CHEBI:43474"/>
        <dbReference type="ChEBI" id="CHEBI:149469"/>
        <dbReference type="ChEBI" id="CHEBI:149473"/>
        <dbReference type="ChEBI" id="CHEBI:456216"/>
        <dbReference type="EC" id="6.3.3.3"/>
    </reaction>
</comment>
<comment type="similarity">
    <text evidence="2">Belongs to the dethiobiotin synthetase family.</text>
</comment>
<dbReference type="InterPro" id="IPR027417">
    <property type="entry name" value="P-loop_NTPase"/>
</dbReference>
<feature type="binding site" evidence="2">
    <location>
        <position position="298"/>
    </location>
    <ligand>
        <name>Mg(2+)</name>
        <dbReference type="ChEBI" id="CHEBI:18420"/>
    </ligand>
</feature>
<dbReference type="Gene3D" id="3.40.50.150">
    <property type="entry name" value="Vaccinia Virus protein VP39"/>
    <property type="match status" value="1"/>
</dbReference>
<feature type="binding site" evidence="2">
    <location>
        <position position="298"/>
    </location>
    <ligand>
        <name>ATP</name>
        <dbReference type="ChEBI" id="CHEBI:30616"/>
    </ligand>
</feature>
<dbReference type="CDD" id="cd03109">
    <property type="entry name" value="DTBS"/>
    <property type="match status" value="1"/>
</dbReference>
<comment type="pathway">
    <text evidence="2">Cofactor biosynthesis; biotin biosynthesis; biotin from 7,8-diaminononanoate: step 1/2.</text>
</comment>
<keyword evidence="2" id="KW-0963">Cytoplasm</keyword>
<keyword evidence="2" id="KW-0479">Metal-binding</keyword>
<dbReference type="Pfam" id="PF08242">
    <property type="entry name" value="Methyltransf_12"/>
    <property type="match status" value="1"/>
</dbReference>
<comment type="caution">
    <text evidence="2">Lacks conserved residue(s) required for the propagation of feature annotation.</text>
</comment>
<feature type="binding site" evidence="2">
    <location>
        <begin position="266"/>
        <end position="271"/>
    </location>
    <ligand>
        <name>ATP</name>
        <dbReference type="ChEBI" id="CHEBI:30616"/>
    </ligand>
</feature>
<evidence type="ECO:0000313" key="5">
    <source>
        <dbReference type="Proteomes" id="UP001301152"/>
    </source>
</evidence>
<accession>A0ABT3QFM9</accession>
<protein>
    <recommendedName>
        <fullName evidence="2">ATP-dependent dethiobiotin synthetase BioD</fullName>
        <ecNumber evidence="2">6.3.3.3</ecNumber>
    </recommendedName>
    <alternativeName>
        <fullName evidence="2">DTB synthetase</fullName>
        <shortName evidence="2">DTBS</shortName>
    </alternativeName>
    <alternativeName>
        <fullName evidence="2">Dethiobiotin synthase</fullName>
    </alternativeName>
</protein>
<dbReference type="RefSeq" id="WP_173559851.1">
    <property type="nucleotide sequence ID" value="NZ_JAPIUZ010000004.1"/>
</dbReference>
<comment type="caution">
    <text evidence="4">The sequence shown here is derived from an EMBL/GenBank/DDBJ whole genome shotgun (WGS) entry which is preliminary data.</text>
</comment>
<sequence>MTGISRQNRICQSFNHAEAYDEAASMQRYVARQLFERIKTAQAQHQPARILELGCGTGFLTTLLAAHWPDAEIIATDFAPQMVQRMQARLGERVTGHVMDAAAPDVEGSFDIICGSLVFQWLDNPQAVLLHLEKMLKPGGRLFFSTLTQGTFEEWQQACTSEHSVGTPDYPTLAALQSCRPALCAGSWEGACYIQPFNSARAFLHHLSQTGACVPVAGYKPLQPAALRQAMNRFEGGGCAISWHIAYGCFQRPVRAGVFVTGTDTGVGKTFISACLVKAWSALYWKPLQSGLADEPGDTLTVTELAGADAASCLPSVGAFQASLSPEAAARAEGAEIDPDSLVLPQAENDRPLVVEGAGGLMVPVTDRLMICDLIVRWALPVVVVARSGLGTLNHTLLTLEALRNRGVAIAGVVLNGPPDEDNCRVIEEKGRVRILAQVPHQSVVSTETVAEASRKLPSWSDVSPF</sequence>
<comment type="function">
    <text evidence="2">Catalyzes a mechanistically unusual reaction, the ATP-dependent insertion of CO2 between the N7 and N8 nitrogen atoms of 7,8-diaminopelargonic acid (DAPA, also called 7,8-diammoniononanoate) to form a ureido ring.</text>
</comment>
<dbReference type="EMBL" id="JAPIUZ010000004">
    <property type="protein sequence ID" value="MCX2564091.1"/>
    <property type="molecule type" value="Genomic_DNA"/>
</dbReference>
<dbReference type="Pfam" id="PF13500">
    <property type="entry name" value="AAA_26"/>
    <property type="match status" value="1"/>
</dbReference>
<dbReference type="EC" id="6.3.3.3" evidence="2"/>
<feature type="active site" evidence="2">
    <location>
        <position position="286"/>
    </location>
</feature>
<keyword evidence="2" id="KW-0547">Nucleotide-binding</keyword>
<proteinExistence type="inferred from homology"/>
<feature type="binding site" evidence="2">
    <location>
        <position position="290"/>
    </location>
    <ligand>
        <name>substrate</name>
    </ligand>
</feature>
<keyword evidence="5" id="KW-1185">Reference proteome</keyword>
<feature type="binding site" evidence="2">
    <location>
        <position position="356"/>
    </location>
    <ligand>
        <name>Mg(2+)</name>
        <dbReference type="ChEBI" id="CHEBI:18420"/>
    </ligand>
</feature>
<dbReference type="GO" id="GO:0004141">
    <property type="term" value="F:dethiobiotin synthase activity"/>
    <property type="evidence" value="ECO:0007669"/>
    <property type="project" value="UniProtKB-EC"/>
</dbReference>
<keyword evidence="2" id="KW-0460">Magnesium</keyword>
<evidence type="ECO:0000256" key="2">
    <source>
        <dbReference type="HAMAP-Rule" id="MF_00336"/>
    </source>
</evidence>
<comment type="cofactor">
    <cofactor evidence="2">
        <name>Mg(2+)</name>
        <dbReference type="ChEBI" id="CHEBI:18420"/>
    </cofactor>
</comment>
<dbReference type="NCBIfam" id="TIGR00347">
    <property type="entry name" value="bioD"/>
    <property type="match status" value="1"/>
</dbReference>
<gene>
    <name evidence="2 4" type="primary">bioD</name>
    <name evidence="4" type="ORF">OQ497_08975</name>
</gene>
<dbReference type="InterPro" id="IPR013217">
    <property type="entry name" value="Methyltransf_12"/>
</dbReference>
<feature type="binding site" evidence="2">
    <location>
        <position position="270"/>
    </location>
    <ligand>
        <name>Mg(2+)</name>
        <dbReference type="ChEBI" id="CHEBI:18420"/>
    </ligand>
</feature>
<dbReference type="PANTHER" id="PTHR43210">
    <property type="entry name" value="DETHIOBIOTIN SYNTHETASE"/>
    <property type="match status" value="1"/>
</dbReference>
<reference evidence="4 5" key="1">
    <citation type="submission" date="2022-11" db="EMBL/GenBank/DDBJ databases">
        <title>Genome sequencing of Acetobacter type strain.</title>
        <authorList>
            <person name="Heo J."/>
            <person name="Lee D."/>
            <person name="Han B.-H."/>
            <person name="Hong S.-B."/>
            <person name="Kwon S.-W."/>
        </authorList>
    </citation>
    <scope>NUCLEOTIDE SEQUENCE [LARGE SCALE GENOMIC DNA]</scope>
    <source>
        <strain evidence="4 5">KACC 21253</strain>
    </source>
</reference>
<keyword evidence="1 2" id="KW-0093">Biotin biosynthesis</keyword>
<feature type="domain" description="Methyltransferase type 12" evidence="3">
    <location>
        <begin position="51"/>
        <end position="142"/>
    </location>
</feature>